<accession>A0A1T5DT82</accession>
<dbReference type="EMBL" id="FUYN01000015">
    <property type="protein sequence ID" value="SKB74924.1"/>
    <property type="molecule type" value="Genomic_DNA"/>
</dbReference>
<name>A0A1T5DT82_9FIRM</name>
<dbReference type="RefSeq" id="WP_079590851.1">
    <property type="nucleotide sequence ID" value="NZ_FUYN01000015.1"/>
</dbReference>
<evidence type="ECO:0000313" key="3">
    <source>
        <dbReference type="Proteomes" id="UP000243406"/>
    </source>
</evidence>
<protein>
    <submittedName>
        <fullName evidence="2">Uncharacterized protein</fullName>
    </submittedName>
</protein>
<proteinExistence type="predicted"/>
<feature type="compositionally biased region" description="Basic and acidic residues" evidence="1">
    <location>
        <begin position="1"/>
        <end position="13"/>
    </location>
</feature>
<dbReference type="AlphaFoldDB" id="A0A1T5DT82"/>
<feature type="region of interest" description="Disordered" evidence="1">
    <location>
        <begin position="1"/>
        <end position="25"/>
    </location>
</feature>
<gene>
    <name evidence="2" type="ORF">SAMN02745120_0142</name>
</gene>
<evidence type="ECO:0000256" key="1">
    <source>
        <dbReference type="SAM" id="MobiDB-lite"/>
    </source>
</evidence>
<keyword evidence="3" id="KW-1185">Reference proteome</keyword>
<evidence type="ECO:0000313" key="2">
    <source>
        <dbReference type="EMBL" id="SKB74924.1"/>
    </source>
</evidence>
<dbReference type="Proteomes" id="UP000243406">
    <property type="component" value="Unassembled WGS sequence"/>
</dbReference>
<sequence length="220" mass="25716">MIKKLKESIDKRFSTNTRKRNKKKEVKNITRKPVEDWFPVSEFEKNYISTVKNMQSYAIKIEFTTSNFISDEELERMAIRLTERFSNIDVPYSFISLVKAKDTSAYTNWIQSKMDDTNDLYQKVGLHNLRNYVNKKSASGNYNDRDFYLIFSCYEDEREEFEILLKQIKTDIGMAAIKVSDVAGQQLVDIMYSYLNPDVNTSMVINDYTKFVISDGKGVS</sequence>
<organism evidence="2 3">
    <name type="scientific">Acetoanaerobium noterae</name>
    <dbReference type="NCBI Taxonomy" id="745369"/>
    <lineage>
        <taxon>Bacteria</taxon>
        <taxon>Bacillati</taxon>
        <taxon>Bacillota</taxon>
        <taxon>Clostridia</taxon>
        <taxon>Peptostreptococcales</taxon>
        <taxon>Filifactoraceae</taxon>
        <taxon>Acetoanaerobium</taxon>
    </lineage>
</organism>
<reference evidence="3" key="1">
    <citation type="submission" date="2017-02" db="EMBL/GenBank/DDBJ databases">
        <authorList>
            <person name="Varghese N."/>
            <person name="Submissions S."/>
        </authorList>
    </citation>
    <scope>NUCLEOTIDE SEQUENCE [LARGE SCALE GENOMIC DNA]</scope>
    <source>
        <strain evidence="3">ATCC 35199</strain>
    </source>
</reference>